<dbReference type="Pfam" id="PF20464">
    <property type="entry name" value="MmeI_N"/>
    <property type="match status" value="1"/>
</dbReference>
<dbReference type="RefSeq" id="WP_289357760.1">
    <property type="nucleotide sequence ID" value="NZ_JAUCFG010000001.1"/>
</dbReference>
<evidence type="ECO:0000259" key="9">
    <source>
        <dbReference type="Pfam" id="PF20473"/>
    </source>
</evidence>
<keyword evidence="3" id="KW-0808">Transferase</keyword>
<comment type="caution">
    <text evidence="10">The sequence shown here is derived from an EMBL/GenBank/DDBJ whole genome shotgun (WGS) entry which is preliminary data.</text>
</comment>
<dbReference type="InterPro" id="IPR029063">
    <property type="entry name" value="SAM-dependent_MTases_sf"/>
</dbReference>
<feature type="domain" description="MmeI-like DNA-methyltransferase" evidence="9">
    <location>
        <begin position="335"/>
        <end position="593"/>
    </location>
</feature>
<evidence type="ECO:0000256" key="4">
    <source>
        <dbReference type="ARBA" id="ARBA00047942"/>
    </source>
</evidence>
<dbReference type="Pfam" id="PF20465">
    <property type="entry name" value="MmeI_hel"/>
    <property type="match status" value="1"/>
</dbReference>
<evidence type="ECO:0000256" key="3">
    <source>
        <dbReference type="ARBA" id="ARBA00022679"/>
    </source>
</evidence>
<dbReference type="InterPro" id="IPR046816">
    <property type="entry name" value="MmeI_Mtase"/>
</dbReference>
<dbReference type="InterPro" id="IPR002052">
    <property type="entry name" value="DNA_methylase_N6_adenine_CS"/>
</dbReference>
<feature type="domain" description="MmeI-like N-terminal" evidence="5">
    <location>
        <begin position="12"/>
        <end position="176"/>
    </location>
</feature>
<dbReference type="PROSITE" id="PS00092">
    <property type="entry name" value="N6_MTASE"/>
    <property type="match status" value="1"/>
</dbReference>
<accession>A0ABT7R175</accession>
<feature type="domain" description="MmeI-like helicase spacer" evidence="6">
    <location>
        <begin position="182"/>
        <end position="259"/>
    </location>
</feature>
<reference evidence="10 11" key="1">
    <citation type="submission" date="2023-06" db="EMBL/GenBank/DDBJ databases">
        <title>Comparative genomics of Bacillaceae isolates and their secondary metabolite potential.</title>
        <authorList>
            <person name="Song L."/>
            <person name="Nielsen L.J."/>
            <person name="Mohite O."/>
            <person name="Xu X."/>
            <person name="Weber T."/>
            <person name="Kovacs A.T."/>
        </authorList>
    </citation>
    <scope>NUCLEOTIDE SEQUENCE [LARGE SCALE GENOMIC DNA]</scope>
    <source>
        <strain evidence="10 11">DX2.1</strain>
    </source>
</reference>
<dbReference type="InterPro" id="IPR046818">
    <property type="entry name" value="MmeI_C"/>
</dbReference>
<dbReference type="InterPro" id="IPR046819">
    <property type="entry name" value="MmeI_hel"/>
</dbReference>
<dbReference type="InterPro" id="IPR050953">
    <property type="entry name" value="N4_N6_ade-DNA_methylase"/>
</dbReference>
<proteinExistence type="predicted"/>
<dbReference type="Pfam" id="PF20466">
    <property type="entry name" value="MmeI_TRD"/>
    <property type="match status" value="1"/>
</dbReference>
<evidence type="ECO:0000313" key="10">
    <source>
        <dbReference type="EMBL" id="MDM5436673.1"/>
    </source>
</evidence>
<evidence type="ECO:0000259" key="6">
    <source>
        <dbReference type="Pfam" id="PF20465"/>
    </source>
</evidence>
<gene>
    <name evidence="10" type="ORF">QUG02_00215</name>
</gene>
<evidence type="ECO:0000256" key="2">
    <source>
        <dbReference type="ARBA" id="ARBA00022603"/>
    </source>
</evidence>
<name>A0ABT7R175_9BACI</name>
<keyword evidence="11" id="KW-1185">Reference proteome</keyword>
<evidence type="ECO:0000256" key="1">
    <source>
        <dbReference type="ARBA" id="ARBA00011900"/>
    </source>
</evidence>
<evidence type="ECO:0000259" key="8">
    <source>
        <dbReference type="Pfam" id="PF20467"/>
    </source>
</evidence>
<sequence>MKNLTWETIETNAISFSKNWKNSGGDERQEAQKFEIDLMNVFGVDFHEGLHEYQVRDNQGKIGYIDYLLPGKILIEMKSKGESLIRAYNQGYDYTKCLKPDEYPELLLVSDFDYIQVTNLKTMQTFKRFKVSQLKSHVRMLGTLAGYTSEITFKTDIEVNTDASYKMAKLHDALKANSYEGEDLEIYLVRLLFCLFAEDTGIFEERTFEQYIKRSQEDGSDLSSRIMLLFSTLDTPDNKRMTNLPEELKRFRYINGKLFAKQLPPAYFDNKMRKLLLDCCDFDWAYISPAIFGAMFQGVMDEKERRELGAHYTSEENIFKLIKPLFLDDLWEEFEKSKSTKAELERFHEKLSTINFLDPACGCGNFLIITYREIRLLEFEVLKMLYDNRQLIIIDTLCKISIEQFYGIEYEEFPCQIAQVGLLLMKHQLDKEVSNYFGMNIIDFPIRETANIVHGNALTIDWEEVIPKNKLNYIIGNPPFIGASMMTKEQKNGAVEIFGKIKLSNSIDYVGAWYHKASRLIQSTFIKCAFVSTNSITQGEQVRPVWNKIINEYGMKIDFAYRTFKWNNDAKGKAAVHCIIVGFSSMIVPSTKKLWNEKNKLMFADNINPYLINAPNILIESRSTPLCDVPKIFLSNKFTDGNNLVLSPEEKAELIRKEPLSENYIRKYMGPSEFIRGKDRYCLWLKYADPKLLKECPSILERIEKVRKFRLQSTAAPTRAKADTPHLYFFISQPDTNYLFIPGPSSEKRKYIPIGFVSKDIISGNAALIVPNATLYHFGILTSSVHMAWMRTVAGRLKSDYRYSGSVVYNTFPWPEATDEQKIEIEKAAQNVLNVRALYHDSSLADMYGENMYLYTELLKAHQKLDKEVCRAYGFVWKTEEDCIAMLLKLYQGLANSN</sequence>
<protein>
    <recommendedName>
        <fullName evidence="1">site-specific DNA-methyltransferase (adenine-specific)</fullName>
        <ecNumber evidence="1">2.1.1.72</ecNumber>
    </recommendedName>
</protein>
<dbReference type="Pfam" id="PF20473">
    <property type="entry name" value="MmeI_Mtase"/>
    <property type="match status" value="1"/>
</dbReference>
<dbReference type="GO" id="GO:0032259">
    <property type="term" value="P:methylation"/>
    <property type="evidence" value="ECO:0007669"/>
    <property type="project" value="UniProtKB-KW"/>
</dbReference>
<dbReference type="EC" id="2.1.1.72" evidence="1"/>
<dbReference type="SUPFAM" id="SSF53335">
    <property type="entry name" value="S-adenosyl-L-methionine-dependent methyltransferases"/>
    <property type="match status" value="1"/>
</dbReference>
<dbReference type="GO" id="GO:0008168">
    <property type="term" value="F:methyltransferase activity"/>
    <property type="evidence" value="ECO:0007669"/>
    <property type="project" value="UniProtKB-KW"/>
</dbReference>
<feature type="domain" description="MmeI-like C-terminal" evidence="8">
    <location>
        <begin position="818"/>
        <end position="895"/>
    </location>
</feature>
<evidence type="ECO:0000313" key="11">
    <source>
        <dbReference type="Proteomes" id="UP001224139"/>
    </source>
</evidence>
<dbReference type="InterPro" id="IPR046820">
    <property type="entry name" value="MmeI_TRD"/>
</dbReference>
<organism evidence="10 11">
    <name type="scientific">Bacillus hominis</name>
    <dbReference type="NCBI Taxonomy" id="2817478"/>
    <lineage>
        <taxon>Bacteria</taxon>
        <taxon>Bacillati</taxon>
        <taxon>Bacillota</taxon>
        <taxon>Bacilli</taxon>
        <taxon>Bacillales</taxon>
        <taxon>Bacillaceae</taxon>
        <taxon>Bacillus</taxon>
        <taxon>Bacillus cereus group</taxon>
    </lineage>
</organism>
<dbReference type="EMBL" id="JAUCFG010000001">
    <property type="protein sequence ID" value="MDM5436673.1"/>
    <property type="molecule type" value="Genomic_DNA"/>
</dbReference>
<feature type="domain" description="MmeI-like target recognition" evidence="7">
    <location>
        <begin position="614"/>
        <end position="816"/>
    </location>
</feature>
<evidence type="ECO:0000259" key="7">
    <source>
        <dbReference type="Pfam" id="PF20466"/>
    </source>
</evidence>
<dbReference type="PANTHER" id="PTHR33841:SF1">
    <property type="entry name" value="DNA METHYLTRANSFERASE A"/>
    <property type="match status" value="1"/>
</dbReference>
<keyword evidence="2 10" id="KW-0489">Methyltransferase</keyword>
<comment type="catalytic activity">
    <reaction evidence="4">
        <text>a 2'-deoxyadenosine in DNA + S-adenosyl-L-methionine = an N(6)-methyl-2'-deoxyadenosine in DNA + S-adenosyl-L-homocysteine + H(+)</text>
        <dbReference type="Rhea" id="RHEA:15197"/>
        <dbReference type="Rhea" id="RHEA-COMP:12418"/>
        <dbReference type="Rhea" id="RHEA-COMP:12419"/>
        <dbReference type="ChEBI" id="CHEBI:15378"/>
        <dbReference type="ChEBI" id="CHEBI:57856"/>
        <dbReference type="ChEBI" id="CHEBI:59789"/>
        <dbReference type="ChEBI" id="CHEBI:90615"/>
        <dbReference type="ChEBI" id="CHEBI:90616"/>
        <dbReference type="EC" id="2.1.1.72"/>
    </reaction>
</comment>
<dbReference type="Proteomes" id="UP001224139">
    <property type="component" value="Unassembled WGS sequence"/>
</dbReference>
<evidence type="ECO:0000259" key="5">
    <source>
        <dbReference type="Pfam" id="PF20464"/>
    </source>
</evidence>
<dbReference type="Pfam" id="PF20467">
    <property type="entry name" value="MmeI_C"/>
    <property type="match status" value="1"/>
</dbReference>
<dbReference type="InterPro" id="IPR046817">
    <property type="entry name" value="MmeI_N"/>
</dbReference>
<dbReference type="Gene3D" id="3.40.50.150">
    <property type="entry name" value="Vaccinia Virus protein VP39"/>
    <property type="match status" value="1"/>
</dbReference>
<dbReference type="PANTHER" id="PTHR33841">
    <property type="entry name" value="DNA METHYLTRANSFERASE YEEA-RELATED"/>
    <property type="match status" value="1"/>
</dbReference>